<evidence type="ECO:0000259" key="1">
    <source>
        <dbReference type="Pfam" id="PF05368"/>
    </source>
</evidence>
<reference evidence="2 3" key="1">
    <citation type="submission" date="2019-09" db="EMBL/GenBank/DDBJ databases">
        <title>Taxonomic organization of the family Brucellaceae based on a phylogenomic approach.</title>
        <authorList>
            <person name="Leclercq S."/>
            <person name="Cloeckaert A."/>
            <person name="Zygmunt M.S."/>
        </authorList>
    </citation>
    <scope>NUCLEOTIDE SEQUENCE [LARGE SCALE GENOMIC DNA]</scope>
    <source>
        <strain evidence="2 3">WS1830</strain>
    </source>
</reference>
<proteinExistence type="predicted"/>
<dbReference type="InterPro" id="IPR051604">
    <property type="entry name" value="Ergot_Alk_Oxidoreductase"/>
</dbReference>
<dbReference type="InterPro" id="IPR036291">
    <property type="entry name" value="NAD(P)-bd_dom_sf"/>
</dbReference>
<accession>A0A6L3Y3R0</accession>
<gene>
    <name evidence="2" type="ORF">F9L08_26830</name>
</gene>
<evidence type="ECO:0000313" key="2">
    <source>
        <dbReference type="EMBL" id="KAB2676214.1"/>
    </source>
</evidence>
<name>A0A6L3Y3R0_9HYPH</name>
<dbReference type="Pfam" id="PF05368">
    <property type="entry name" value="NmrA"/>
    <property type="match status" value="1"/>
</dbReference>
<dbReference type="RefSeq" id="WP_151654125.1">
    <property type="nucleotide sequence ID" value="NZ_WBVX01000049.1"/>
</dbReference>
<dbReference type="PANTHER" id="PTHR43162">
    <property type="match status" value="1"/>
</dbReference>
<dbReference type="PANTHER" id="PTHR43162:SF1">
    <property type="entry name" value="PRESTALK A DIFFERENTIATION PROTEIN A"/>
    <property type="match status" value="1"/>
</dbReference>
<dbReference type="InterPro" id="IPR008030">
    <property type="entry name" value="NmrA-like"/>
</dbReference>
<comment type="caution">
    <text evidence="2">The sequence shown here is derived from an EMBL/GenBank/DDBJ whole genome shotgun (WGS) entry which is preliminary data.</text>
</comment>
<dbReference type="AlphaFoldDB" id="A0A6L3Y3R0"/>
<dbReference type="SUPFAM" id="SSF51735">
    <property type="entry name" value="NAD(P)-binding Rossmann-fold domains"/>
    <property type="match status" value="1"/>
</dbReference>
<sequence length="303" mass="32194">MAYIIHGATGAQGGPLYARLLAAGKNAVAAVRETRKAGGKPTIAVDNASVESLTNAYRDADGVFVHLPQAPEPIRIQYAQNIVEAVRSAGPKRVVISTSGMIVDQPGTPLQAPDDSAIMVLIRGVRDSGISHAIVAPRLYLENLLLPMVFEPVKAEGVLRYPVRRDFPVSWSSHLDVAEVAEWLLTDMSTTGVVGVGQLPGLKGADLATGFSEQFGRAVTFEALTPEQFGDLITPLFGPAAAGVVGLYQALAQAPDNLIAQDTSAQRLLGITPRSVSQWLADVIFRRRLHQLTGRNARCAVGS</sequence>
<protein>
    <submittedName>
        <fullName evidence="2">NAD(P)H-binding protein</fullName>
    </submittedName>
</protein>
<feature type="domain" description="NmrA-like" evidence="1">
    <location>
        <begin position="5"/>
        <end position="233"/>
    </location>
</feature>
<dbReference type="Gene3D" id="3.40.50.720">
    <property type="entry name" value="NAD(P)-binding Rossmann-like Domain"/>
    <property type="match status" value="1"/>
</dbReference>
<dbReference type="EMBL" id="WBVX01000049">
    <property type="protein sequence ID" value="KAB2676214.1"/>
    <property type="molecule type" value="Genomic_DNA"/>
</dbReference>
<dbReference type="Proteomes" id="UP000481643">
    <property type="component" value="Unassembled WGS sequence"/>
</dbReference>
<evidence type="ECO:0000313" key="3">
    <source>
        <dbReference type="Proteomes" id="UP000481643"/>
    </source>
</evidence>
<organism evidence="2 3">
    <name type="scientific">Brucella tritici</name>
    <dbReference type="NCBI Taxonomy" id="94626"/>
    <lineage>
        <taxon>Bacteria</taxon>
        <taxon>Pseudomonadati</taxon>
        <taxon>Pseudomonadota</taxon>
        <taxon>Alphaproteobacteria</taxon>
        <taxon>Hyphomicrobiales</taxon>
        <taxon>Brucellaceae</taxon>
        <taxon>Brucella/Ochrobactrum group</taxon>
        <taxon>Brucella</taxon>
    </lineage>
</organism>